<comment type="similarity">
    <text evidence="4 12">Belongs to the purine nucleoside phosphorylase YfiH/LACC1 family.</text>
</comment>
<dbReference type="NCBIfam" id="TIGR00726">
    <property type="entry name" value="peptidoglycan editing factor PgeF"/>
    <property type="match status" value="1"/>
</dbReference>
<dbReference type="Gene3D" id="3.60.140.10">
    <property type="entry name" value="CNF1/YfiH-like putative cysteine hydrolases"/>
    <property type="match status" value="1"/>
</dbReference>
<evidence type="ECO:0000256" key="8">
    <source>
        <dbReference type="ARBA" id="ARBA00022833"/>
    </source>
</evidence>
<evidence type="ECO:0000256" key="2">
    <source>
        <dbReference type="ARBA" id="ARBA00001947"/>
    </source>
</evidence>
<comment type="caution">
    <text evidence="13">The sequence shown here is derived from an EMBL/GenBank/DDBJ whole genome shotgun (WGS) entry which is preliminary data.</text>
</comment>
<sequence>MEPFQSNWQTGVTEQRPELFLLSGKEWSDGISAGFTGRRGGISKAPYDSFNLAYHVEDQPEDVLENRRLLCQQLGFDPKGWVCGEQVHSNHIACVTAEDSGKGWADRASAFQDTDGLITNVPGILLTSFYADCVPLYFIDPVRRVVGLAHAGWKGTVADIAGEMIRTMERQYGSQAADLRAAIGPSIGMGQYEVDERVMEHVDVWTGRLEGNGQVPTYAKSGAPGKTWLDLKQLNRELMIFAGIQPQHIEVSQWCTHERHDLFFSYRADGGRTGRMASWAGIETE</sequence>
<dbReference type="InterPro" id="IPR011324">
    <property type="entry name" value="Cytotoxic_necrot_fac-like_cat"/>
</dbReference>
<keyword evidence="14" id="KW-1185">Reference proteome</keyword>
<organism evidence="13 14">
    <name type="scientific">Paenibacillus hunanensis</name>
    <dbReference type="NCBI Taxonomy" id="539262"/>
    <lineage>
        <taxon>Bacteria</taxon>
        <taxon>Bacillati</taxon>
        <taxon>Bacillota</taxon>
        <taxon>Bacilli</taxon>
        <taxon>Bacillales</taxon>
        <taxon>Paenibacillaceae</taxon>
        <taxon>Paenibacillus</taxon>
    </lineage>
</organism>
<evidence type="ECO:0000256" key="10">
    <source>
        <dbReference type="ARBA" id="ARBA00048968"/>
    </source>
</evidence>
<comment type="catalytic activity">
    <reaction evidence="9">
        <text>adenosine + H2O + H(+) = inosine + NH4(+)</text>
        <dbReference type="Rhea" id="RHEA:24408"/>
        <dbReference type="ChEBI" id="CHEBI:15377"/>
        <dbReference type="ChEBI" id="CHEBI:15378"/>
        <dbReference type="ChEBI" id="CHEBI:16335"/>
        <dbReference type="ChEBI" id="CHEBI:17596"/>
        <dbReference type="ChEBI" id="CHEBI:28938"/>
        <dbReference type="EC" id="3.5.4.4"/>
    </reaction>
    <physiologicalReaction direction="left-to-right" evidence="9">
        <dbReference type="Rhea" id="RHEA:24409"/>
    </physiologicalReaction>
</comment>
<dbReference type="InterPro" id="IPR003730">
    <property type="entry name" value="Cu_polyphenol_OxRdtase"/>
</dbReference>
<protein>
    <recommendedName>
        <fullName evidence="12">Purine nucleoside phosphorylase</fullName>
    </recommendedName>
</protein>
<dbReference type="SUPFAM" id="SSF64438">
    <property type="entry name" value="CNF1/YfiH-like putative cysteine hydrolases"/>
    <property type="match status" value="1"/>
</dbReference>
<gene>
    <name evidence="13" type="ORF">JOC58_003644</name>
</gene>
<keyword evidence="7" id="KW-0378">Hydrolase</keyword>
<evidence type="ECO:0000256" key="11">
    <source>
        <dbReference type="ARBA" id="ARBA00049893"/>
    </source>
</evidence>
<comment type="catalytic activity">
    <reaction evidence="11">
        <text>S-methyl-5'-thioadenosine + phosphate = 5-(methylsulfanyl)-alpha-D-ribose 1-phosphate + adenine</text>
        <dbReference type="Rhea" id="RHEA:11852"/>
        <dbReference type="ChEBI" id="CHEBI:16708"/>
        <dbReference type="ChEBI" id="CHEBI:17509"/>
        <dbReference type="ChEBI" id="CHEBI:43474"/>
        <dbReference type="ChEBI" id="CHEBI:58533"/>
        <dbReference type="EC" id="2.4.2.28"/>
    </reaction>
    <physiologicalReaction direction="left-to-right" evidence="11">
        <dbReference type="Rhea" id="RHEA:11853"/>
    </physiologicalReaction>
</comment>
<comment type="catalytic activity">
    <reaction evidence="1">
        <text>inosine + phosphate = alpha-D-ribose 1-phosphate + hypoxanthine</text>
        <dbReference type="Rhea" id="RHEA:27646"/>
        <dbReference type="ChEBI" id="CHEBI:17368"/>
        <dbReference type="ChEBI" id="CHEBI:17596"/>
        <dbReference type="ChEBI" id="CHEBI:43474"/>
        <dbReference type="ChEBI" id="CHEBI:57720"/>
        <dbReference type="EC" id="2.4.2.1"/>
    </reaction>
    <physiologicalReaction direction="left-to-right" evidence="1">
        <dbReference type="Rhea" id="RHEA:27647"/>
    </physiologicalReaction>
</comment>
<name>A0ABU1J3G2_9BACL</name>
<dbReference type="EMBL" id="JAVDQH010000017">
    <property type="protein sequence ID" value="MDR6245731.1"/>
    <property type="molecule type" value="Genomic_DNA"/>
</dbReference>
<evidence type="ECO:0000256" key="6">
    <source>
        <dbReference type="ARBA" id="ARBA00022723"/>
    </source>
</evidence>
<comment type="catalytic activity">
    <reaction evidence="10">
        <text>adenosine + phosphate = alpha-D-ribose 1-phosphate + adenine</text>
        <dbReference type="Rhea" id="RHEA:27642"/>
        <dbReference type="ChEBI" id="CHEBI:16335"/>
        <dbReference type="ChEBI" id="CHEBI:16708"/>
        <dbReference type="ChEBI" id="CHEBI:43474"/>
        <dbReference type="ChEBI" id="CHEBI:57720"/>
        <dbReference type="EC" id="2.4.2.1"/>
    </reaction>
    <physiologicalReaction direction="left-to-right" evidence="10">
        <dbReference type="Rhea" id="RHEA:27643"/>
    </physiologicalReaction>
</comment>
<keyword evidence="8" id="KW-0862">Zinc</keyword>
<reference evidence="13 14" key="1">
    <citation type="submission" date="2023-07" db="EMBL/GenBank/DDBJ databases">
        <title>Genomic Encyclopedia of Type Strains, Phase IV (KMG-IV): sequencing the most valuable type-strain genomes for metagenomic binning, comparative biology and taxonomic classification.</title>
        <authorList>
            <person name="Goeker M."/>
        </authorList>
    </citation>
    <scope>NUCLEOTIDE SEQUENCE [LARGE SCALE GENOMIC DNA]</scope>
    <source>
        <strain evidence="13 14">DSM 22170</strain>
    </source>
</reference>
<accession>A0ABU1J3G2</accession>
<evidence type="ECO:0000256" key="3">
    <source>
        <dbReference type="ARBA" id="ARBA00003215"/>
    </source>
</evidence>
<evidence type="ECO:0000313" key="14">
    <source>
        <dbReference type="Proteomes" id="UP001185028"/>
    </source>
</evidence>
<dbReference type="RefSeq" id="WP_188776398.1">
    <property type="nucleotide sequence ID" value="NZ_BMMB01000006.1"/>
</dbReference>
<dbReference type="Pfam" id="PF02578">
    <property type="entry name" value="Cu-oxidase_4"/>
    <property type="match status" value="1"/>
</dbReference>
<dbReference type="Proteomes" id="UP001185028">
    <property type="component" value="Unassembled WGS sequence"/>
</dbReference>
<evidence type="ECO:0000313" key="13">
    <source>
        <dbReference type="EMBL" id="MDR6245731.1"/>
    </source>
</evidence>
<evidence type="ECO:0000256" key="5">
    <source>
        <dbReference type="ARBA" id="ARBA00022679"/>
    </source>
</evidence>
<keyword evidence="6" id="KW-0479">Metal-binding</keyword>
<evidence type="ECO:0000256" key="12">
    <source>
        <dbReference type="RuleBase" id="RU361274"/>
    </source>
</evidence>
<keyword evidence="5" id="KW-0808">Transferase</keyword>
<dbReference type="InterPro" id="IPR038371">
    <property type="entry name" value="Cu_polyphenol_OxRdtase_sf"/>
</dbReference>
<dbReference type="PANTHER" id="PTHR30616:SF2">
    <property type="entry name" value="PURINE NUCLEOSIDE PHOSPHORYLASE LACC1"/>
    <property type="match status" value="1"/>
</dbReference>
<evidence type="ECO:0000256" key="9">
    <source>
        <dbReference type="ARBA" id="ARBA00047989"/>
    </source>
</evidence>
<evidence type="ECO:0000256" key="4">
    <source>
        <dbReference type="ARBA" id="ARBA00007353"/>
    </source>
</evidence>
<evidence type="ECO:0000256" key="1">
    <source>
        <dbReference type="ARBA" id="ARBA00000553"/>
    </source>
</evidence>
<dbReference type="PANTHER" id="PTHR30616">
    <property type="entry name" value="UNCHARACTERIZED PROTEIN YFIH"/>
    <property type="match status" value="1"/>
</dbReference>
<comment type="cofactor">
    <cofactor evidence="2">
        <name>Zn(2+)</name>
        <dbReference type="ChEBI" id="CHEBI:29105"/>
    </cofactor>
</comment>
<evidence type="ECO:0000256" key="7">
    <source>
        <dbReference type="ARBA" id="ARBA00022801"/>
    </source>
</evidence>
<comment type="function">
    <text evidence="3">Purine nucleoside enzyme that catalyzes the phosphorolysis of adenosine and inosine nucleosides, yielding D-ribose 1-phosphate and the respective free bases, adenine and hypoxanthine. Also catalyzes the phosphorolysis of S-methyl-5'-thioadenosine into adenine and S-methyl-5-thio-alpha-D-ribose 1-phosphate. Also has adenosine deaminase activity.</text>
</comment>
<dbReference type="CDD" id="cd16833">
    <property type="entry name" value="YfiH"/>
    <property type="match status" value="1"/>
</dbReference>
<proteinExistence type="inferred from homology"/>